<evidence type="ECO:0000313" key="2">
    <source>
        <dbReference type="EMBL" id="VVA90414.1"/>
    </source>
</evidence>
<protein>
    <submittedName>
        <fullName evidence="2">Uncharacterized protein</fullName>
    </submittedName>
</protein>
<comment type="caution">
    <text evidence="2">The sequence shown here is derived from an EMBL/GenBank/DDBJ whole genome shotgun (WGS) entry which is preliminary data.</text>
</comment>
<keyword evidence="3" id="KW-1185">Reference proteome</keyword>
<dbReference type="Proteomes" id="UP000489600">
    <property type="component" value="Unassembled WGS sequence"/>
</dbReference>
<reference evidence="2" key="1">
    <citation type="submission" date="2019-07" db="EMBL/GenBank/DDBJ databases">
        <authorList>
            <person name="Dittberner H."/>
        </authorList>
    </citation>
    <scope>NUCLEOTIDE SEQUENCE [LARGE SCALE GENOMIC DNA]</scope>
</reference>
<organism evidence="2 3">
    <name type="scientific">Arabis nemorensis</name>
    <dbReference type="NCBI Taxonomy" id="586526"/>
    <lineage>
        <taxon>Eukaryota</taxon>
        <taxon>Viridiplantae</taxon>
        <taxon>Streptophyta</taxon>
        <taxon>Embryophyta</taxon>
        <taxon>Tracheophyta</taxon>
        <taxon>Spermatophyta</taxon>
        <taxon>Magnoliopsida</taxon>
        <taxon>eudicotyledons</taxon>
        <taxon>Gunneridae</taxon>
        <taxon>Pentapetalae</taxon>
        <taxon>rosids</taxon>
        <taxon>malvids</taxon>
        <taxon>Brassicales</taxon>
        <taxon>Brassicaceae</taxon>
        <taxon>Arabideae</taxon>
        <taxon>Arabis</taxon>
    </lineage>
</organism>
<proteinExistence type="predicted"/>
<gene>
    <name evidence="2" type="ORF">ANE_LOCUS859</name>
</gene>
<evidence type="ECO:0000256" key="1">
    <source>
        <dbReference type="SAM" id="MobiDB-lite"/>
    </source>
</evidence>
<accession>A0A565APG4</accession>
<name>A0A565APG4_9BRAS</name>
<sequence length="80" mass="8614">MWLGGYGGYGRGPGGSNGGEGSCGAERSGSGGFGRGAVAVCLLVTTREKSRWLYMRGGSPEKRVQATKRERHKRYTICNW</sequence>
<evidence type="ECO:0000313" key="3">
    <source>
        <dbReference type="Proteomes" id="UP000489600"/>
    </source>
</evidence>
<dbReference type="EMBL" id="CABITT030000001">
    <property type="protein sequence ID" value="VVA90414.1"/>
    <property type="molecule type" value="Genomic_DNA"/>
</dbReference>
<feature type="compositionally biased region" description="Gly residues" evidence="1">
    <location>
        <begin position="1"/>
        <end position="22"/>
    </location>
</feature>
<dbReference type="AlphaFoldDB" id="A0A565APG4"/>
<feature type="region of interest" description="Disordered" evidence="1">
    <location>
        <begin position="1"/>
        <end position="34"/>
    </location>
</feature>